<dbReference type="EMBL" id="JAKCXM010000004">
    <property type="protein sequence ID" value="KAJ0409495.1"/>
    <property type="molecule type" value="Genomic_DNA"/>
</dbReference>
<comment type="caution">
    <text evidence="1">The sequence shown here is derived from an EMBL/GenBank/DDBJ whole genome shotgun (WGS) entry which is preliminary data.</text>
</comment>
<keyword evidence="2" id="KW-1185">Reference proteome</keyword>
<dbReference type="AlphaFoldDB" id="A0AAD5LQS8"/>
<protein>
    <submittedName>
        <fullName evidence="1">Uncharacterized protein</fullName>
    </submittedName>
</protein>
<proteinExistence type="predicted"/>
<accession>A0AAD5LQS8</accession>
<sequence>MPGDFGAFGRDELAPWRDLLLSQSVKFYYRYGQPADLTRVRRSVGDYASLPSLQELKTSGQTLAAIHFEAEGEFVMSPSVFQLLIDCCPKLTRISGYEITLDSFATIIDAYERGLRVQALSLEFLYISDAESLRRLEAALSDPTTAIARTLKEIDIVLSDEMYALEIPLADAMERILPLNKRLRFFSHVISARAERLEREERFKLFNGEYLQMIKQRVPNRARAAFLSALRAIESPDILTLDHSVLFSIFDFAATPERRRIAFREYY</sequence>
<dbReference type="Proteomes" id="UP001209570">
    <property type="component" value="Unassembled WGS sequence"/>
</dbReference>
<gene>
    <name evidence="1" type="ORF">P43SY_002385</name>
</gene>
<organism evidence="1 2">
    <name type="scientific">Pythium insidiosum</name>
    <name type="common">Pythiosis disease agent</name>
    <dbReference type="NCBI Taxonomy" id="114742"/>
    <lineage>
        <taxon>Eukaryota</taxon>
        <taxon>Sar</taxon>
        <taxon>Stramenopiles</taxon>
        <taxon>Oomycota</taxon>
        <taxon>Peronosporomycetes</taxon>
        <taxon>Pythiales</taxon>
        <taxon>Pythiaceae</taxon>
        <taxon>Pythium</taxon>
    </lineage>
</organism>
<evidence type="ECO:0000313" key="1">
    <source>
        <dbReference type="EMBL" id="KAJ0409495.1"/>
    </source>
</evidence>
<reference evidence="1" key="1">
    <citation type="submission" date="2021-12" db="EMBL/GenBank/DDBJ databases">
        <title>Prjna785345.</title>
        <authorList>
            <person name="Rujirawat T."/>
            <person name="Krajaejun T."/>
        </authorList>
    </citation>
    <scope>NUCLEOTIDE SEQUENCE</scope>
    <source>
        <strain evidence="1">Pi057C3</strain>
    </source>
</reference>
<evidence type="ECO:0000313" key="2">
    <source>
        <dbReference type="Proteomes" id="UP001209570"/>
    </source>
</evidence>
<name>A0AAD5LQS8_PYTIN</name>